<dbReference type="GO" id="GO:0098978">
    <property type="term" value="C:glutamatergic synapse"/>
    <property type="evidence" value="ECO:0007669"/>
    <property type="project" value="Ensembl"/>
</dbReference>
<dbReference type="GO" id="GO:0048027">
    <property type="term" value="F:mRNA 5'-UTR binding"/>
    <property type="evidence" value="ECO:0007669"/>
    <property type="project" value="Ensembl"/>
</dbReference>
<dbReference type="GO" id="GO:0043025">
    <property type="term" value="C:neuronal cell body"/>
    <property type="evidence" value="ECO:0007669"/>
    <property type="project" value="Ensembl"/>
</dbReference>
<dbReference type="EMBL" id="AGCU01015718">
    <property type="status" value="NOT_ANNOTATED_CDS"/>
    <property type="molecule type" value="Genomic_DNA"/>
</dbReference>
<dbReference type="GO" id="GO:0021678">
    <property type="term" value="P:third ventricle development"/>
    <property type="evidence" value="ECO:0007669"/>
    <property type="project" value="Ensembl"/>
</dbReference>
<accession>K7G4S6</accession>
<dbReference type="InterPro" id="IPR002928">
    <property type="entry name" value="Myosin_tail"/>
</dbReference>
<keyword evidence="9 10" id="KW-0009">Actin-binding</keyword>
<dbReference type="GO" id="GO:0021680">
    <property type="term" value="P:cerebellar Purkinje cell layer development"/>
    <property type="evidence" value="ECO:0007669"/>
    <property type="project" value="Ensembl"/>
</dbReference>
<dbReference type="GO" id="GO:0050714">
    <property type="term" value="P:positive regulation of protein secretion"/>
    <property type="evidence" value="ECO:0007669"/>
    <property type="project" value="Ensembl"/>
</dbReference>
<dbReference type="Gene3D" id="2.30.30.360">
    <property type="entry name" value="Myosin S1 fragment, N-terminal"/>
    <property type="match status" value="1"/>
</dbReference>
<dbReference type="EMBL" id="AGCU01015723">
    <property type="status" value="NOT_ANNOTATED_CDS"/>
    <property type="molecule type" value="Genomic_DNA"/>
</dbReference>
<feature type="compositionally biased region" description="Basic and acidic residues" evidence="11">
    <location>
        <begin position="1729"/>
        <end position="1739"/>
    </location>
</feature>
<dbReference type="FunFam" id="1.20.5.340:FF:000009">
    <property type="entry name" value="myosin-11 isoform X2"/>
    <property type="match status" value="1"/>
</dbReference>
<dbReference type="PROSITE" id="PS51844">
    <property type="entry name" value="SH3_LIKE"/>
    <property type="match status" value="1"/>
</dbReference>
<dbReference type="GeneTree" id="ENSGT00940000155159"/>
<dbReference type="GO" id="GO:0005829">
    <property type="term" value="C:cytosol"/>
    <property type="evidence" value="ECO:0007669"/>
    <property type="project" value="Ensembl"/>
</dbReference>
<gene>
    <name evidence="14" type="primary">MYH10</name>
</gene>
<dbReference type="Pfam" id="PF02736">
    <property type="entry name" value="Myosin_N"/>
    <property type="match status" value="1"/>
</dbReference>
<reference evidence="14" key="3">
    <citation type="submission" date="2025-08" db="UniProtKB">
        <authorList>
            <consortium name="Ensembl"/>
        </authorList>
    </citation>
    <scope>IDENTIFICATION</scope>
</reference>
<dbReference type="HOGENOM" id="CLU_000192_4_0_1"/>
<dbReference type="GO" id="GO:0032154">
    <property type="term" value="C:cleavage furrow"/>
    <property type="evidence" value="ECO:0007669"/>
    <property type="project" value="Ensembl"/>
</dbReference>
<protein>
    <submittedName>
        <fullName evidence="14">Myosin heavy chain 10</fullName>
    </submittedName>
</protein>
<dbReference type="GO" id="GO:0005903">
    <property type="term" value="C:brush border"/>
    <property type="evidence" value="ECO:0007669"/>
    <property type="project" value="Ensembl"/>
</dbReference>
<reference evidence="15" key="1">
    <citation type="submission" date="2011-10" db="EMBL/GenBank/DDBJ databases">
        <authorList>
            <consortium name="Soft-shell Turtle Genome Consortium"/>
        </authorList>
    </citation>
    <scope>NUCLEOTIDE SEQUENCE [LARGE SCALE GENOMIC DNA]</scope>
    <source>
        <strain evidence="15">Daiwa-1</strain>
    </source>
</reference>
<dbReference type="GO" id="GO:0007512">
    <property type="term" value="P:adult heart development"/>
    <property type="evidence" value="ECO:0007669"/>
    <property type="project" value="Ensembl"/>
</dbReference>
<dbReference type="CDD" id="cd14920">
    <property type="entry name" value="MYSc_Myh10"/>
    <property type="match status" value="1"/>
</dbReference>
<dbReference type="GO" id="GO:0001618">
    <property type="term" value="F:virus receptor activity"/>
    <property type="evidence" value="ECO:0007669"/>
    <property type="project" value="Ensembl"/>
</dbReference>
<dbReference type="GO" id="GO:0021670">
    <property type="term" value="P:lateral ventricle development"/>
    <property type="evidence" value="ECO:0007669"/>
    <property type="project" value="Ensembl"/>
</dbReference>
<dbReference type="GO" id="GO:0006887">
    <property type="term" value="P:exocytosis"/>
    <property type="evidence" value="ECO:0007669"/>
    <property type="project" value="Ensembl"/>
</dbReference>
<dbReference type="GO" id="GO:0060038">
    <property type="term" value="P:cardiac muscle cell proliferation"/>
    <property type="evidence" value="ECO:0007669"/>
    <property type="project" value="Ensembl"/>
</dbReference>
<dbReference type="FunFam" id="1.20.120.720:FF:000002">
    <property type="entry name" value="Myosin heavy chain 10"/>
    <property type="match status" value="1"/>
</dbReference>
<dbReference type="PROSITE" id="PS51456">
    <property type="entry name" value="MYOSIN_MOTOR"/>
    <property type="match status" value="1"/>
</dbReference>
<dbReference type="GO" id="GO:0060041">
    <property type="term" value="P:retina development in camera-type eye"/>
    <property type="evidence" value="ECO:0007669"/>
    <property type="project" value="Ensembl"/>
</dbReference>
<dbReference type="STRING" id="13735.ENSPSIP00000015287"/>
<dbReference type="Pfam" id="PF00612">
    <property type="entry name" value="IQ"/>
    <property type="match status" value="1"/>
</dbReference>
<dbReference type="GO" id="GO:0001725">
    <property type="term" value="C:stress fiber"/>
    <property type="evidence" value="ECO:0007669"/>
    <property type="project" value="Ensembl"/>
</dbReference>
<dbReference type="GO" id="GO:0030048">
    <property type="term" value="P:actin filament-based movement"/>
    <property type="evidence" value="ECO:0007669"/>
    <property type="project" value="Ensembl"/>
</dbReference>
<dbReference type="GO" id="GO:0043531">
    <property type="term" value="F:ADP binding"/>
    <property type="evidence" value="ECO:0007669"/>
    <property type="project" value="Ensembl"/>
</dbReference>
<dbReference type="EMBL" id="AGCU01015724">
    <property type="status" value="NOT_ANNOTATED_CDS"/>
    <property type="molecule type" value="Genomic_DNA"/>
</dbReference>
<dbReference type="GO" id="GO:0005516">
    <property type="term" value="F:calmodulin binding"/>
    <property type="evidence" value="ECO:0007669"/>
    <property type="project" value="UniProtKB-KW"/>
</dbReference>
<dbReference type="InterPro" id="IPR004009">
    <property type="entry name" value="SH3_Myosin"/>
</dbReference>
<feature type="region of interest" description="Disordered" evidence="11">
    <location>
        <begin position="1729"/>
        <end position="1757"/>
    </location>
</feature>
<sequence length="2005" mass="232420">MALRSGQEDPERYLFVDRAVIYNPATQADWTAKKLVWIPSERHGFEAASIKEERGDEVLVELAENGKKAMVNKDDIQKMNPPKFSKVEDMAELTCLNEASVLHNLKDRYYSGLIYTYSGLFCVVINPYKNLPIYSENIIEMYRGKKRHEMPPHIYAISESAYRCMLQDREDQSILCTGESGAGKTENTKKVIQYLAHVASSHKGRKDHNIPPESPKPVKHQGELERQLLQANPILESFGNAKTVKNDNSSRFGKFIRINFDVTGYIVGANIETYLLEKSRAVRQAKDERTFHIFYQLLSGAGEHLKSDLLLEGFNNYRFLSNGYIPIPGQQDKDNFQETMEAMHIMGFSHEEILSMLKVVSSVLQFGNISFKKERNTDQASMPENTVAQKLCHLLGMNVMEFTRAILTPRIKVGRDYVQKAQTKEQADFAVEALAKATYERLFRWLVHRINKALDRTKRQGASFIGILDIAGFEIFELNSFEQLCINYTNEKLQQLFNHTMFILEQEEYQREGIEWNFIDFGLDLQPCIDLIERPANPPGVLALLDEECWFPKATDKTFVEKLVQEQGTHSKFQKPRQLKDKADFCIIHYAGKVDYKADEWLMKNMDPLNDNVATLLHQSSDKFVAELWKDEIQNIQRASFYDNITGLHDAPVDRIVGLDQVTGMTETAFGSAYKTKKGMFRTVGQLYKESLTKLMATLRNTNPNFVRCIIPNHEKRAGKLDPHLVLDQLRCNGVLEGIRICRQGFPNRIVFQEFRQRYEILTPNAIPKGFMDGKQACERMIRALELDPNLYRIGQSKIFFRAGVLAHLEEERDLKITDIIIFFQAVCRGYLARKAFAKKQQQLSALKVLQRNCAAYLKLRHWQWWRVFTKVKPLLQVTRQEEELQAKDEELLKVKEKQTKVEAELEEMERKHQQILEEKNILAEQLQAETELFAEAEEMRARLAAKKQELEEILHDLESRVEEEEERNQVLQNEKKKMQAHIQDLEEQLDEEEGARQKLQLEKVTAEAKIKKMEEEILLLEDQNSKFLKEKKLMEDRIAECTSQLAEEEEKAKNLAKLKNKQEMMITDLEERLKKEEKTRQELEKAKRKLDGETTDLQDQIAELQAQIEELKIQLAKKEEELQAALARGDEEAVQKNNALKVIRELQAQIAELQEDLESEKASRNKAEKQKRDLSEELEALKTELEDTLDTTAAQQELRTKREQEVAELKKAIEEETKNHEAQIQEIRQRHATALEELSEQLEQAKRFKANLEKNKQGLETDNKELACEVKVLQQVKAESEHKRKKLDAQVQELFAKVSEGERMRAELAEKANKLQNELDNVSSLLEEAEKKGIKFAKDAAGLESQLQDTQELLQEETRQKLNLSSRIRQLEEEKNNLQEQQEEEEEARKNLEKQMIALQSQLADAKKKVDDDLGTIDGLEENKKKLLKDMEAVSQRLEEKAMAYDKLEKTKNRLQQELDDLMVDLDHQRQIVSNLEKKQKKFDQMLAEEKNISARYAEERDRAEAEAREKETKALSLARALEEALEAKEEFERQNKQLRADMEDLMSSKDDVGKNVHELEKSKRTLEQQVEEMRTQLEELEDELQATEDAKLRLEVNMQAMKAQFERDLQARDEQNEEKKRMLVKQVRELEAELEDERKQKALAVASKKKMEMDLKDLEAQIEAANKARDEAIKQLRKLQAQMKDYQRELEEARASRDEIFAQSKENEKKLKGLEAEILQLQEELAASERARRHAEQERDELADEIANSASGKSALLDEKRRLEARIAQLEEELEEEQSNMELLNDRFRKTTLQVDTLNSELAGERSAAQKSENARQQLERQNKELKAKLQELEGSVKSKFKATISTLEAKIGQLEEQLEQEAKSRGNRLVRRTEKKLKEVFMQVEDERRHADQYKEQMEKANARMKQLKRQLEEAEEEATRVNASRRKLQRELDDATEANEGLSREVSTLKNRLRRGGPITFSSSRSGRRQLHIEGASLELSDDDAESKGSDVNETQPAQTE</sequence>
<dbReference type="GO" id="GO:0035904">
    <property type="term" value="P:aorta development"/>
    <property type="evidence" value="ECO:0007669"/>
    <property type="project" value="Ensembl"/>
</dbReference>
<dbReference type="PANTHER" id="PTHR45615">
    <property type="entry name" value="MYOSIN HEAVY CHAIN, NON-MUSCLE"/>
    <property type="match status" value="1"/>
</dbReference>
<dbReference type="Gene3D" id="3.40.850.10">
    <property type="entry name" value="Kinesin motor domain"/>
    <property type="match status" value="1"/>
</dbReference>
<dbReference type="GO" id="GO:0009986">
    <property type="term" value="C:cell surface"/>
    <property type="evidence" value="ECO:0007669"/>
    <property type="project" value="Ensembl"/>
</dbReference>
<evidence type="ECO:0000256" key="1">
    <source>
        <dbReference type="ARBA" id="ARBA00008314"/>
    </source>
</evidence>
<feature type="region of interest" description="Disordered" evidence="11">
    <location>
        <begin position="1157"/>
        <end position="1193"/>
    </location>
</feature>
<keyword evidence="3 10" id="KW-0547">Nucleotide-binding</keyword>
<dbReference type="GO" id="GO:0000146">
    <property type="term" value="F:microfilament motor activity"/>
    <property type="evidence" value="ECO:0007669"/>
    <property type="project" value="Ensembl"/>
</dbReference>
<dbReference type="OMA" id="NXVRELE"/>
<keyword evidence="2" id="KW-0488">Methylation</keyword>
<dbReference type="Gene3D" id="6.10.250.2420">
    <property type="match status" value="1"/>
</dbReference>
<dbReference type="SUPFAM" id="SSF50084">
    <property type="entry name" value="Myosin S1 fragment, N-terminal domain"/>
    <property type="match status" value="1"/>
</dbReference>
<dbReference type="GO" id="GO:0016460">
    <property type="term" value="C:myosin II complex"/>
    <property type="evidence" value="ECO:0007669"/>
    <property type="project" value="Ensembl"/>
</dbReference>
<feature type="domain" description="Myosin motor" evidence="12">
    <location>
        <begin position="85"/>
        <end position="814"/>
    </location>
</feature>
<keyword evidence="6" id="KW-0175">Coiled coil</keyword>
<evidence type="ECO:0000256" key="4">
    <source>
        <dbReference type="ARBA" id="ARBA00022840"/>
    </source>
</evidence>
<dbReference type="GO" id="GO:0043197">
    <property type="term" value="C:dendritic spine"/>
    <property type="evidence" value="ECO:0007669"/>
    <property type="project" value="Ensembl"/>
</dbReference>
<feature type="compositionally biased region" description="Polar residues" evidence="11">
    <location>
        <begin position="1996"/>
        <end position="2005"/>
    </location>
</feature>
<organism evidence="14 15">
    <name type="scientific">Pelodiscus sinensis</name>
    <name type="common">Chinese softshell turtle</name>
    <name type="synonym">Trionyx sinensis</name>
    <dbReference type="NCBI Taxonomy" id="13735"/>
    <lineage>
        <taxon>Eukaryota</taxon>
        <taxon>Metazoa</taxon>
        <taxon>Chordata</taxon>
        <taxon>Craniata</taxon>
        <taxon>Vertebrata</taxon>
        <taxon>Euteleostomi</taxon>
        <taxon>Archelosauria</taxon>
        <taxon>Testudinata</taxon>
        <taxon>Testudines</taxon>
        <taxon>Cryptodira</taxon>
        <taxon>Trionychia</taxon>
        <taxon>Trionychidae</taxon>
        <taxon>Pelodiscus</taxon>
    </lineage>
</organism>
<dbReference type="GO" id="GO:0005938">
    <property type="term" value="C:cell cortex"/>
    <property type="evidence" value="ECO:0007669"/>
    <property type="project" value="Ensembl"/>
</dbReference>
<dbReference type="EMBL" id="AGCU01015722">
    <property type="status" value="NOT_ANNOTATED_CDS"/>
    <property type="molecule type" value="Genomic_DNA"/>
</dbReference>
<dbReference type="GO" id="GO:0031594">
    <property type="term" value="C:neuromuscular junction"/>
    <property type="evidence" value="ECO:0007669"/>
    <property type="project" value="Ensembl"/>
</dbReference>
<dbReference type="InterPro" id="IPR027417">
    <property type="entry name" value="P-loop_NTPase"/>
</dbReference>
<dbReference type="SUPFAM" id="SSF52540">
    <property type="entry name" value="P-loop containing nucleoside triphosphate hydrolases"/>
    <property type="match status" value="1"/>
</dbReference>
<dbReference type="PROSITE" id="PS50096">
    <property type="entry name" value="IQ"/>
    <property type="match status" value="1"/>
</dbReference>
<dbReference type="Pfam" id="PF01576">
    <property type="entry name" value="Myosin_tail_1"/>
    <property type="match status" value="1"/>
</dbReference>
<dbReference type="GO" id="GO:0001778">
    <property type="term" value="P:plasma membrane repair"/>
    <property type="evidence" value="ECO:0007669"/>
    <property type="project" value="Ensembl"/>
</dbReference>
<evidence type="ECO:0000256" key="2">
    <source>
        <dbReference type="ARBA" id="ARBA00022481"/>
    </source>
</evidence>
<dbReference type="GO" id="GO:0007097">
    <property type="term" value="P:nuclear migration"/>
    <property type="evidence" value="ECO:0007669"/>
    <property type="project" value="Ensembl"/>
</dbReference>
<dbReference type="EMBL" id="AGCU01015720">
    <property type="status" value="NOT_ANNOTATED_CDS"/>
    <property type="molecule type" value="Genomic_DNA"/>
</dbReference>
<dbReference type="GO" id="GO:0021592">
    <property type="term" value="P:fourth ventricle development"/>
    <property type="evidence" value="ECO:0007669"/>
    <property type="project" value="Ensembl"/>
</dbReference>
<comment type="similarity">
    <text evidence="1 10">Belongs to the TRAFAC class myosin-kinesin ATPase superfamily. Myosin family.</text>
</comment>
<dbReference type="EMBL" id="AGCU01015726">
    <property type="status" value="NOT_ANNOTATED_CDS"/>
    <property type="molecule type" value="Genomic_DNA"/>
</dbReference>
<dbReference type="InterPro" id="IPR001609">
    <property type="entry name" value="Myosin_head_motor_dom-like"/>
</dbReference>
<evidence type="ECO:0000256" key="6">
    <source>
        <dbReference type="ARBA" id="ARBA00023054"/>
    </source>
</evidence>
<dbReference type="FunFam" id="1.20.5.340:FF:000008">
    <property type="entry name" value="Myosin heavy chain 11"/>
    <property type="match status" value="1"/>
</dbReference>
<dbReference type="EMBL" id="AGCU01015725">
    <property type="status" value="NOT_ANNOTATED_CDS"/>
    <property type="molecule type" value="Genomic_DNA"/>
</dbReference>
<dbReference type="GO" id="GO:0030496">
    <property type="term" value="C:midbody"/>
    <property type="evidence" value="ECO:0007669"/>
    <property type="project" value="Ensembl"/>
</dbReference>
<evidence type="ECO:0000313" key="15">
    <source>
        <dbReference type="Proteomes" id="UP000007267"/>
    </source>
</evidence>
<dbReference type="SMART" id="SM00015">
    <property type="entry name" value="IQ"/>
    <property type="match status" value="1"/>
</dbReference>
<evidence type="ECO:0000256" key="7">
    <source>
        <dbReference type="ARBA" id="ARBA00023123"/>
    </source>
</evidence>
<dbReference type="GO" id="GO:0008360">
    <property type="term" value="P:regulation of cell shape"/>
    <property type="evidence" value="ECO:0007669"/>
    <property type="project" value="Ensembl"/>
</dbReference>
<evidence type="ECO:0000256" key="11">
    <source>
        <dbReference type="SAM" id="MobiDB-lite"/>
    </source>
</evidence>
<dbReference type="Pfam" id="PF00063">
    <property type="entry name" value="Myosin_head"/>
    <property type="match status" value="1"/>
</dbReference>
<feature type="compositionally biased region" description="Basic and acidic residues" evidence="11">
    <location>
        <begin position="1160"/>
        <end position="1186"/>
    </location>
</feature>
<dbReference type="FunFam" id="2.30.30.360:FF:000001">
    <property type="entry name" value="Myosin heavy chain"/>
    <property type="match status" value="1"/>
</dbReference>
<keyword evidence="4 10" id="KW-0067">ATP-binding</keyword>
<dbReference type="GO" id="GO:0007411">
    <property type="term" value="P:axon guidance"/>
    <property type="evidence" value="ECO:0007669"/>
    <property type="project" value="Ensembl"/>
</dbReference>
<dbReference type="FunFam" id="4.10.270.10:FF:000001">
    <property type="entry name" value="Myosin heavy chain, non-muscle"/>
    <property type="match status" value="1"/>
</dbReference>
<dbReference type="eggNOG" id="KOG0160">
    <property type="taxonomic scope" value="Eukaryota"/>
</dbReference>
<dbReference type="GO" id="GO:0060976">
    <property type="term" value="P:coronary vasculature development"/>
    <property type="evidence" value="ECO:0007669"/>
    <property type="project" value="Ensembl"/>
</dbReference>
<feature type="binding site" evidence="10">
    <location>
        <begin position="178"/>
        <end position="185"/>
    </location>
    <ligand>
        <name>ATP</name>
        <dbReference type="ChEBI" id="CHEBI:30616"/>
    </ligand>
</feature>
<reference evidence="14" key="4">
    <citation type="submission" date="2025-09" db="UniProtKB">
        <authorList>
            <consortium name="Ensembl"/>
        </authorList>
    </citation>
    <scope>IDENTIFICATION</scope>
</reference>
<keyword evidence="15" id="KW-1185">Reference proteome</keyword>
<dbReference type="EMBL" id="AGCU01015719">
    <property type="status" value="NOT_ANNOTATED_CDS"/>
    <property type="molecule type" value="Genomic_DNA"/>
</dbReference>
<feature type="region of interest" description="Actin-binding" evidence="10">
    <location>
        <begin position="692"/>
        <end position="714"/>
    </location>
</feature>
<evidence type="ECO:0000256" key="3">
    <source>
        <dbReference type="ARBA" id="ARBA00022741"/>
    </source>
</evidence>
<dbReference type="GO" id="GO:0098871">
    <property type="term" value="C:postsynaptic actin cytoskeleton"/>
    <property type="evidence" value="ECO:0007669"/>
    <property type="project" value="Ensembl"/>
</dbReference>
<dbReference type="GO" id="GO:0055003">
    <property type="term" value="P:cardiac myofibril assembly"/>
    <property type="evidence" value="ECO:0007669"/>
    <property type="project" value="Ensembl"/>
</dbReference>
<dbReference type="SUPFAM" id="SSF90257">
    <property type="entry name" value="Myosin rod fragments"/>
    <property type="match status" value="7"/>
</dbReference>
<dbReference type="FunFam" id="3.30.70.1590:FF:000001">
    <property type="entry name" value="Myosin heavy chain"/>
    <property type="match status" value="1"/>
</dbReference>
<dbReference type="GO" id="GO:0098974">
    <property type="term" value="P:postsynaptic actin cytoskeleton organization"/>
    <property type="evidence" value="ECO:0007669"/>
    <property type="project" value="Ensembl"/>
</dbReference>
<dbReference type="GO" id="GO:0051015">
    <property type="term" value="F:actin filament binding"/>
    <property type="evidence" value="ECO:0007669"/>
    <property type="project" value="Ensembl"/>
</dbReference>
<evidence type="ECO:0000256" key="10">
    <source>
        <dbReference type="PROSITE-ProRule" id="PRU00782"/>
    </source>
</evidence>
<evidence type="ECO:0000256" key="8">
    <source>
        <dbReference type="ARBA" id="ARBA00023175"/>
    </source>
</evidence>
<evidence type="ECO:0000256" key="9">
    <source>
        <dbReference type="ARBA" id="ARBA00023203"/>
    </source>
</evidence>
<dbReference type="InterPro" id="IPR000048">
    <property type="entry name" value="IQ_motif_EF-hand-BS"/>
</dbReference>
<feature type="region of interest" description="Disordered" evidence="11">
    <location>
        <begin position="1550"/>
        <end position="1569"/>
    </location>
</feature>
<dbReference type="SMART" id="SM00242">
    <property type="entry name" value="MYSc"/>
    <property type="match status" value="1"/>
</dbReference>
<dbReference type="PANTHER" id="PTHR45615:SF24">
    <property type="entry name" value="MYOSIN-10"/>
    <property type="match status" value="1"/>
</dbReference>
<evidence type="ECO:0000256" key="5">
    <source>
        <dbReference type="ARBA" id="ARBA00022860"/>
    </source>
</evidence>
<name>K7G4S6_PELSI</name>
<keyword evidence="7 10" id="KW-0518">Myosin</keyword>
<dbReference type="InterPro" id="IPR008989">
    <property type="entry name" value="Myosin_S1_N"/>
</dbReference>
<dbReference type="FunFam" id="1.20.5.340:FF:000017">
    <property type="entry name" value="myosin-10 isoform X2"/>
    <property type="match status" value="1"/>
</dbReference>
<dbReference type="GO" id="GO:0003279">
    <property type="term" value="P:cardiac septum development"/>
    <property type="evidence" value="ECO:0007669"/>
    <property type="project" value="Ensembl"/>
</dbReference>
<dbReference type="FunFam" id="1.10.10.820:FF:000002">
    <property type="entry name" value="Myosin heavy chain 10"/>
    <property type="match status" value="1"/>
</dbReference>
<dbReference type="Gene3D" id="1.10.10.820">
    <property type="match status" value="1"/>
</dbReference>
<dbReference type="Gene3D" id="1.20.58.530">
    <property type="match status" value="1"/>
</dbReference>
<dbReference type="GO" id="GO:0050885">
    <property type="term" value="P:neuromuscular process controlling balance"/>
    <property type="evidence" value="ECO:0007669"/>
    <property type="project" value="Ensembl"/>
</dbReference>
<keyword evidence="8 10" id="KW-0505">Motor protein</keyword>
<dbReference type="GO" id="GO:0016528">
    <property type="term" value="C:sarcoplasm"/>
    <property type="evidence" value="ECO:0007669"/>
    <property type="project" value="Ensembl"/>
</dbReference>
<reference evidence="15" key="2">
    <citation type="journal article" date="2013" name="Nat. Genet.">
        <title>The draft genomes of soft-shell turtle and green sea turtle yield insights into the development and evolution of the turtle-specific body plan.</title>
        <authorList>
            <person name="Wang Z."/>
            <person name="Pascual-Anaya J."/>
            <person name="Zadissa A."/>
            <person name="Li W."/>
            <person name="Niimura Y."/>
            <person name="Huang Z."/>
            <person name="Li C."/>
            <person name="White S."/>
            <person name="Xiong Z."/>
            <person name="Fang D."/>
            <person name="Wang B."/>
            <person name="Ming Y."/>
            <person name="Chen Y."/>
            <person name="Zheng Y."/>
            <person name="Kuraku S."/>
            <person name="Pignatelli M."/>
            <person name="Herrero J."/>
            <person name="Beal K."/>
            <person name="Nozawa M."/>
            <person name="Li Q."/>
            <person name="Wang J."/>
            <person name="Zhang H."/>
            <person name="Yu L."/>
            <person name="Shigenobu S."/>
            <person name="Wang J."/>
            <person name="Liu J."/>
            <person name="Flicek P."/>
            <person name="Searle S."/>
            <person name="Wang J."/>
            <person name="Kuratani S."/>
            <person name="Yin Y."/>
            <person name="Aken B."/>
            <person name="Zhang G."/>
            <person name="Irie N."/>
        </authorList>
    </citation>
    <scope>NUCLEOTIDE SEQUENCE [LARGE SCALE GENOMIC DNA]</scope>
    <source>
        <strain evidence="15">Daiwa-1</strain>
    </source>
</reference>
<feature type="region of interest" description="Disordered" evidence="11">
    <location>
        <begin position="1901"/>
        <end position="2005"/>
    </location>
</feature>
<dbReference type="EMBL" id="AGCU01015721">
    <property type="status" value="NOT_ANNOTATED_CDS"/>
    <property type="molecule type" value="Genomic_DNA"/>
</dbReference>
<dbReference type="GO" id="GO:0055015">
    <property type="term" value="P:ventricular cardiac muscle cell development"/>
    <property type="evidence" value="ECO:0007669"/>
    <property type="project" value="Ensembl"/>
</dbReference>
<dbReference type="GO" id="GO:0097513">
    <property type="term" value="C:myosin II filament"/>
    <property type="evidence" value="ECO:0007669"/>
    <property type="project" value="Ensembl"/>
</dbReference>
<dbReference type="GO" id="GO:0030426">
    <property type="term" value="C:growth cone"/>
    <property type="evidence" value="ECO:0007669"/>
    <property type="project" value="Ensembl"/>
</dbReference>
<dbReference type="PRINTS" id="PR00193">
    <property type="entry name" value="MYOSINHEAVY"/>
</dbReference>
<dbReference type="GO" id="GO:0005524">
    <property type="term" value="F:ATP binding"/>
    <property type="evidence" value="ECO:0007669"/>
    <property type="project" value="UniProtKB-UniRule"/>
</dbReference>
<dbReference type="GO" id="GO:0000281">
    <property type="term" value="P:mitotic cytokinesis"/>
    <property type="evidence" value="ECO:0007669"/>
    <property type="project" value="Ensembl"/>
</dbReference>
<evidence type="ECO:0000313" key="14">
    <source>
        <dbReference type="Ensembl" id="ENSPSIP00000015287.1"/>
    </source>
</evidence>
<dbReference type="GO" id="GO:0009898">
    <property type="term" value="C:cytoplasmic side of plasma membrane"/>
    <property type="evidence" value="ECO:0007669"/>
    <property type="project" value="Ensembl"/>
</dbReference>
<dbReference type="FunFam" id="1.20.5.340:FF:000007">
    <property type="entry name" value="Myosin heavy chain, non-muscle"/>
    <property type="match status" value="1"/>
</dbReference>
<dbReference type="Proteomes" id="UP000007267">
    <property type="component" value="Unassembled WGS sequence"/>
</dbReference>
<evidence type="ECO:0000259" key="13">
    <source>
        <dbReference type="PROSITE" id="PS51844"/>
    </source>
</evidence>
<keyword evidence="5" id="KW-0112">Calmodulin-binding</keyword>
<dbReference type="FunFam" id="3.40.850.10:FF:000101">
    <property type="entry name" value="Slow myosin heavy chain 2"/>
    <property type="match status" value="1"/>
</dbReference>
<dbReference type="EMBL" id="AGCU01015727">
    <property type="status" value="NOT_ANNOTATED_CDS"/>
    <property type="molecule type" value="Genomic_DNA"/>
</dbReference>
<feature type="domain" description="Myosin N-terminal SH3-like" evidence="13">
    <location>
        <begin position="31"/>
        <end position="81"/>
    </location>
</feature>
<feature type="region of interest" description="Disordered" evidence="11">
    <location>
        <begin position="1802"/>
        <end position="1824"/>
    </location>
</feature>
<dbReference type="GO" id="GO:0005819">
    <property type="term" value="C:spindle"/>
    <property type="evidence" value="ECO:0007669"/>
    <property type="project" value="Ensembl"/>
</dbReference>
<dbReference type="Gene3D" id="1.20.5.340">
    <property type="match status" value="4"/>
</dbReference>
<dbReference type="GO" id="GO:0006930">
    <property type="term" value="P:substrate-dependent cell migration, cell extension"/>
    <property type="evidence" value="ECO:0007669"/>
    <property type="project" value="Ensembl"/>
</dbReference>
<dbReference type="GO" id="GO:0035613">
    <property type="term" value="F:RNA stem-loop binding"/>
    <property type="evidence" value="ECO:0007669"/>
    <property type="project" value="Ensembl"/>
</dbReference>
<dbReference type="GO" id="GO:0001764">
    <property type="term" value="P:neuron migration"/>
    <property type="evidence" value="ECO:0007669"/>
    <property type="project" value="Ensembl"/>
</dbReference>
<dbReference type="eggNOG" id="KOG0161">
    <property type="taxonomic scope" value="Eukaryota"/>
</dbReference>
<dbReference type="Gene3D" id="1.20.120.720">
    <property type="entry name" value="Myosin VI head, motor domain, U50 subdomain"/>
    <property type="match status" value="1"/>
</dbReference>
<proteinExistence type="inferred from homology"/>
<dbReference type="FunFam" id="1.20.5.4820:FF:000002">
    <property type="entry name" value="Myosin heavy chain 10"/>
    <property type="match status" value="1"/>
</dbReference>
<dbReference type="Ensembl" id="ENSPSIT00000015358.1">
    <property type="protein sequence ID" value="ENSPSIP00000015287.1"/>
    <property type="gene ID" value="ENSPSIG00000013073.1"/>
</dbReference>
<dbReference type="Gene3D" id="1.20.5.4820">
    <property type="match status" value="1"/>
</dbReference>
<evidence type="ECO:0000259" key="12">
    <source>
        <dbReference type="PROSITE" id="PS51456"/>
    </source>
</evidence>
<dbReference type="InterPro" id="IPR036961">
    <property type="entry name" value="Kinesin_motor_dom_sf"/>
</dbReference>